<evidence type="ECO:0000256" key="9">
    <source>
        <dbReference type="ARBA" id="ARBA00023224"/>
    </source>
</evidence>
<protein>
    <recommendedName>
        <fullName evidence="11">G-protein coupled receptors family 1 profile domain-containing protein</fullName>
    </recommendedName>
</protein>
<reference evidence="12 13" key="1">
    <citation type="submission" date="2022-05" db="EMBL/GenBank/DDBJ databases">
        <authorList>
            <consortium name="Genoscope - CEA"/>
            <person name="William W."/>
        </authorList>
    </citation>
    <scope>NUCLEOTIDE SEQUENCE [LARGE SCALE GENOMIC DNA]</scope>
</reference>
<evidence type="ECO:0000256" key="5">
    <source>
        <dbReference type="ARBA" id="ARBA00023040"/>
    </source>
</evidence>
<dbReference type="InterPro" id="IPR000276">
    <property type="entry name" value="GPCR_Rhodpsn"/>
</dbReference>
<feature type="transmembrane region" description="Helical" evidence="10">
    <location>
        <begin position="144"/>
        <end position="164"/>
    </location>
</feature>
<dbReference type="SUPFAM" id="SSF81321">
    <property type="entry name" value="Family A G protein-coupled receptor-like"/>
    <property type="match status" value="1"/>
</dbReference>
<comment type="subcellular location">
    <subcellularLocation>
        <location evidence="1">Cell membrane</location>
        <topology evidence="1">Multi-pass membrane protein</topology>
    </subcellularLocation>
</comment>
<comment type="caution">
    <text evidence="12">The sequence shown here is derived from an EMBL/GenBank/DDBJ whole genome shotgun (WGS) entry which is preliminary data.</text>
</comment>
<organism evidence="12 13">
    <name type="scientific">Pocillopora meandrina</name>
    <dbReference type="NCBI Taxonomy" id="46732"/>
    <lineage>
        <taxon>Eukaryota</taxon>
        <taxon>Metazoa</taxon>
        <taxon>Cnidaria</taxon>
        <taxon>Anthozoa</taxon>
        <taxon>Hexacorallia</taxon>
        <taxon>Scleractinia</taxon>
        <taxon>Astrocoeniina</taxon>
        <taxon>Pocilloporidae</taxon>
        <taxon>Pocillopora</taxon>
    </lineage>
</organism>
<keyword evidence="9" id="KW-0807">Transducer</keyword>
<keyword evidence="3 10" id="KW-0812">Transmembrane</keyword>
<evidence type="ECO:0000313" key="12">
    <source>
        <dbReference type="EMBL" id="CAH3044222.1"/>
    </source>
</evidence>
<dbReference type="Proteomes" id="UP001159428">
    <property type="component" value="Unassembled WGS sequence"/>
</dbReference>
<proteinExistence type="predicted"/>
<dbReference type="InterPro" id="IPR017452">
    <property type="entry name" value="GPCR_Rhodpsn_7TM"/>
</dbReference>
<keyword evidence="2" id="KW-1003">Cell membrane</keyword>
<keyword evidence="7" id="KW-0675">Receptor</keyword>
<feature type="transmembrane region" description="Helical" evidence="10">
    <location>
        <begin position="176"/>
        <end position="196"/>
    </location>
</feature>
<dbReference type="PROSITE" id="PS50262">
    <property type="entry name" value="G_PROTEIN_RECEP_F1_2"/>
    <property type="match status" value="1"/>
</dbReference>
<feature type="transmembrane region" description="Helical" evidence="10">
    <location>
        <begin position="33"/>
        <end position="58"/>
    </location>
</feature>
<dbReference type="AlphaFoldDB" id="A0AAU9W777"/>
<name>A0AAU9W777_9CNID</name>
<evidence type="ECO:0000256" key="2">
    <source>
        <dbReference type="ARBA" id="ARBA00022475"/>
    </source>
</evidence>
<dbReference type="EMBL" id="CALNXJ010000007">
    <property type="protein sequence ID" value="CAH3044222.1"/>
    <property type="molecule type" value="Genomic_DNA"/>
</dbReference>
<evidence type="ECO:0000256" key="6">
    <source>
        <dbReference type="ARBA" id="ARBA00023136"/>
    </source>
</evidence>
<evidence type="ECO:0000256" key="7">
    <source>
        <dbReference type="ARBA" id="ARBA00023170"/>
    </source>
</evidence>
<dbReference type="Gene3D" id="1.20.1070.10">
    <property type="entry name" value="Rhodopsin 7-helix transmembrane proteins"/>
    <property type="match status" value="2"/>
</dbReference>
<evidence type="ECO:0000256" key="1">
    <source>
        <dbReference type="ARBA" id="ARBA00004651"/>
    </source>
</evidence>
<evidence type="ECO:0000256" key="10">
    <source>
        <dbReference type="SAM" id="Phobius"/>
    </source>
</evidence>
<dbReference type="PANTHER" id="PTHR24246:SF27">
    <property type="entry name" value="ADENOSINE RECEPTOR, ISOFORM A"/>
    <property type="match status" value="1"/>
</dbReference>
<feature type="domain" description="G-protein coupled receptors family 1 profile" evidence="11">
    <location>
        <begin position="50"/>
        <end position="215"/>
    </location>
</feature>
<dbReference type="Pfam" id="PF00001">
    <property type="entry name" value="7tm_1"/>
    <property type="match status" value="1"/>
</dbReference>
<evidence type="ECO:0000313" key="13">
    <source>
        <dbReference type="Proteomes" id="UP001159428"/>
    </source>
</evidence>
<keyword evidence="5" id="KW-0297">G-protein coupled receptor</keyword>
<keyword evidence="4 10" id="KW-1133">Transmembrane helix</keyword>
<sequence>MTSANYTRTEGQAETFQKMRCSMDATSAVQGQLFYLITINTIVSVVAFLGNALILFALRKDCSLHPPSKLLLRCLTTTDLLVGLIAEPSNIAYLISLLLGEWHLCRFSSAISFIMGYMLGTVSLLTVTAVSVDRLLALLLGLRYRQVVALIVCYLPFGIVTSLFNNHLSSFNVLIWDLSVILVYLNSALNPFLYCWKISEIKQAVKMTVRDALCC</sequence>
<dbReference type="PANTHER" id="PTHR24246">
    <property type="entry name" value="OLFACTORY RECEPTOR AND ADENOSINE RECEPTOR"/>
    <property type="match status" value="1"/>
</dbReference>
<dbReference type="GO" id="GO:0005886">
    <property type="term" value="C:plasma membrane"/>
    <property type="evidence" value="ECO:0007669"/>
    <property type="project" value="UniProtKB-SubCell"/>
</dbReference>
<feature type="transmembrane region" description="Helical" evidence="10">
    <location>
        <begin position="107"/>
        <end position="132"/>
    </location>
</feature>
<evidence type="ECO:0000256" key="4">
    <source>
        <dbReference type="ARBA" id="ARBA00022989"/>
    </source>
</evidence>
<evidence type="ECO:0000256" key="3">
    <source>
        <dbReference type="ARBA" id="ARBA00022692"/>
    </source>
</evidence>
<keyword evidence="13" id="KW-1185">Reference proteome</keyword>
<gene>
    <name evidence="12" type="ORF">PMEA_00031036</name>
</gene>
<evidence type="ECO:0000256" key="8">
    <source>
        <dbReference type="ARBA" id="ARBA00023180"/>
    </source>
</evidence>
<dbReference type="CDD" id="cd00637">
    <property type="entry name" value="7tm_classA_rhodopsin-like"/>
    <property type="match status" value="1"/>
</dbReference>
<accession>A0AAU9W777</accession>
<evidence type="ECO:0000259" key="11">
    <source>
        <dbReference type="PROSITE" id="PS50262"/>
    </source>
</evidence>
<dbReference type="GO" id="GO:0004930">
    <property type="term" value="F:G protein-coupled receptor activity"/>
    <property type="evidence" value="ECO:0007669"/>
    <property type="project" value="UniProtKB-KW"/>
</dbReference>
<keyword evidence="8" id="KW-0325">Glycoprotein</keyword>
<dbReference type="PRINTS" id="PR00237">
    <property type="entry name" value="GPCRRHODOPSN"/>
</dbReference>
<keyword evidence="6 10" id="KW-0472">Membrane</keyword>